<organism evidence="1 2">
    <name type="scientific">Bacillus toyonensis</name>
    <dbReference type="NCBI Taxonomy" id="155322"/>
    <lineage>
        <taxon>Bacteria</taxon>
        <taxon>Bacillati</taxon>
        <taxon>Bacillota</taxon>
        <taxon>Bacilli</taxon>
        <taxon>Bacillales</taxon>
        <taxon>Bacillaceae</taxon>
        <taxon>Bacillus</taxon>
        <taxon>Bacillus cereus group</taxon>
    </lineage>
</organism>
<dbReference type="Proteomes" id="UP000220841">
    <property type="component" value="Unassembled WGS sequence"/>
</dbReference>
<evidence type="ECO:0000313" key="1">
    <source>
        <dbReference type="EMBL" id="PEQ02862.1"/>
    </source>
</evidence>
<evidence type="ECO:0008006" key="3">
    <source>
        <dbReference type="Google" id="ProtNLM"/>
    </source>
</evidence>
<evidence type="ECO:0000313" key="2">
    <source>
        <dbReference type="Proteomes" id="UP000220841"/>
    </source>
</evidence>
<comment type="caution">
    <text evidence="1">The sequence shown here is derived from an EMBL/GenBank/DDBJ whole genome shotgun (WGS) entry which is preliminary data.</text>
</comment>
<dbReference type="Gene3D" id="1.10.10.60">
    <property type="entry name" value="Homeodomain-like"/>
    <property type="match status" value="1"/>
</dbReference>
<accession>A0A2A8HCR2</accession>
<dbReference type="EMBL" id="NUBY01000104">
    <property type="protein sequence ID" value="PEQ02862.1"/>
    <property type="molecule type" value="Genomic_DNA"/>
</dbReference>
<gene>
    <name evidence="1" type="ORF">CN585_19365</name>
</gene>
<proteinExistence type="predicted"/>
<reference evidence="1 2" key="1">
    <citation type="submission" date="2017-09" db="EMBL/GenBank/DDBJ databases">
        <title>Large-scale bioinformatics analysis of Bacillus genomes uncovers conserved roles of natural products in bacterial physiology.</title>
        <authorList>
            <consortium name="Agbiome Team Llc"/>
            <person name="Bleich R.M."/>
            <person name="Grubbs K.J."/>
            <person name="Santa Maria K.C."/>
            <person name="Allen S.E."/>
            <person name="Farag S."/>
            <person name="Shank E.A."/>
            <person name="Bowers A."/>
        </authorList>
    </citation>
    <scope>NUCLEOTIDE SEQUENCE [LARGE SCALE GENOMIC DNA]</scope>
    <source>
        <strain evidence="1 2">AFS021349</strain>
    </source>
</reference>
<sequence>MNDREKRIRILDLQDKHCQTCEYQMQSLKKCIQHCSIGQELQILARELFAESKRHKSREDWDEICKQAVKLYERGVGNTIISKKLGCPASTLRDQLKRRGLWKGKTQVEIQEQSRKKWNDWCQKALQLRKQGFSDSKISQHLGVSTSSLREQMRKRGLNFESS</sequence>
<name>A0A2A8HCR2_9BACI</name>
<dbReference type="AlphaFoldDB" id="A0A2A8HCR2"/>
<protein>
    <recommendedName>
        <fullName evidence="3">Zinc-finger domain-containing protein</fullName>
    </recommendedName>
</protein>
<dbReference type="RefSeq" id="WP_098226996.1">
    <property type="nucleotide sequence ID" value="NZ_NUBY01000104.1"/>
</dbReference>